<dbReference type="OrthoDB" id="9771070at2"/>
<dbReference type="InterPro" id="IPR015422">
    <property type="entry name" value="PyrdxlP-dep_Trfase_small"/>
</dbReference>
<reference evidence="5 6" key="2">
    <citation type="journal article" date="2010" name="BMC Genomics">
        <title>The genome of Geobacter bemidjiensis, exemplar for the subsurface clade of Geobacter species that predominate in Fe(III)-reducing subsurface environments.</title>
        <authorList>
            <person name="Aklujkar M."/>
            <person name="Young N.D."/>
            <person name="Holmes D."/>
            <person name="Chavan M."/>
            <person name="Risso C."/>
            <person name="Kiss H.E."/>
            <person name="Han C.S."/>
            <person name="Land M.L."/>
            <person name="Lovley D.R."/>
        </authorList>
    </citation>
    <scope>NUCLEOTIDE SEQUENCE [LARGE SCALE GENOMIC DNA]</scope>
    <source>
        <strain evidence="6">ATCC BAA-1014 / DSM 16622 / JCM 12645 / Bem</strain>
    </source>
</reference>
<evidence type="ECO:0000313" key="6">
    <source>
        <dbReference type="Proteomes" id="UP000008825"/>
    </source>
</evidence>
<dbReference type="GO" id="GO:0000271">
    <property type="term" value="P:polysaccharide biosynthetic process"/>
    <property type="evidence" value="ECO:0007669"/>
    <property type="project" value="TreeGrafter"/>
</dbReference>
<organism evidence="5 6">
    <name type="scientific">Citrifermentans bemidjiense (strain ATCC BAA-1014 / DSM 16622 / JCM 12645 / Bem)</name>
    <name type="common">Geobacter bemidjiensis</name>
    <dbReference type="NCBI Taxonomy" id="404380"/>
    <lineage>
        <taxon>Bacteria</taxon>
        <taxon>Pseudomonadati</taxon>
        <taxon>Thermodesulfobacteriota</taxon>
        <taxon>Desulfuromonadia</taxon>
        <taxon>Geobacterales</taxon>
        <taxon>Geobacteraceae</taxon>
        <taxon>Citrifermentans</taxon>
    </lineage>
</organism>
<dbReference type="EMBL" id="CP001124">
    <property type="protein sequence ID" value="ACH40726.1"/>
    <property type="molecule type" value="Genomic_DNA"/>
</dbReference>
<evidence type="ECO:0000256" key="2">
    <source>
        <dbReference type="PIRSR" id="PIRSR000390-1"/>
    </source>
</evidence>
<dbReference type="InterPro" id="IPR000653">
    <property type="entry name" value="DegT/StrS_aminotransferase"/>
</dbReference>
<dbReference type="eggNOG" id="COG0399">
    <property type="taxonomic scope" value="Bacteria"/>
</dbReference>
<keyword evidence="6" id="KW-1185">Reference proteome</keyword>
<proteinExistence type="inferred from homology"/>
<accession>B5EDU8</accession>
<evidence type="ECO:0000256" key="1">
    <source>
        <dbReference type="ARBA" id="ARBA00037999"/>
    </source>
</evidence>
<feature type="modified residue" description="N6-(pyridoxal phosphate)lysine" evidence="3">
    <location>
        <position position="197"/>
    </location>
</feature>
<keyword evidence="3 4" id="KW-0663">Pyridoxal phosphate</keyword>
<evidence type="ECO:0000256" key="4">
    <source>
        <dbReference type="RuleBase" id="RU004508"/>
    </source>
</evidence>
<dbReference type="AlphaFoldDB" id="B5EDU8"/>
<evidence type="ECO:0000313" key="5">
    <source>
        <dbReference type="EMBL" id="ACH40726.1"/>
    </source>
</evidence>
<gene>
    <name evidence="5" type="ordered locus">Gbem_3734</name>
</gene>
<dbReference type="Gene3D" id="3.90.1150.10">
    <property type="entry name" value="Aspartate Aminotransferase, domain 1"/>
    <property type="match status" value="1"/>
</dbReference>
<keyword evidence="5" id="KW-0808">Transferase</keyword>
<reference evidence="5 6" key="1">
    <citation type="submission" date="2008-07" db="EMBL/GenBank/DDBJ databases">
        <title>Complete sequence of Geobacter bemidjiensis BEM.</title>
        <authorList>
            <consortium name="US DOE Joint Genome Institute"/>
            <person name="Lucas S."/>
            <person name="Copeland A."/>
            <person name="Lapidus A."/>
            <person name="Glavina del Rio T."/>
            <person name="Dalin E."/>
            <person name="Tice H."/>
            <person name="Bruce D."/>
            <person name="Goodwin L."/>
            <person name="Pitluck S."/>
            <person name="Kiss H."/>
            <person name="Brettin T."/>
            <person name="Detter J.C."/>
            <person name="Han C."/>
            <person name="Kuske C.R."/>
            <person name="Schmutz J."/>
            <person name="Larimer F."/>
            <person name="Land M."/>
            <person name="Hauser L."/>
            <person name="Kyrpides N."/>
            <person name="Lykidis A."/>
            <person name="Lovley D."/>
            <person name="Richardson P."/>
        </authorList>
    </citation>
    <scope>NUCLEOTIDE SEQUENCE [LARGE SCALE GENOMIC DNA]</scope>
    <source>
        <strain evidence="6">ATCC BAA-1014 / DSM 16622 / JCM 12645 / Bem</strain>
    </source>
</reference>
<dbReference type="CDD" id="cd00616">
    <property type="entry name" value="AHBA_syn"/>
    <property type="match status" value="1"/>
</dbReference>
<dbReference type="GO" id="GO:0008483">
    <property type="term" value="F:transaminase activity"/>
    <property type="evidence" value="ECO:0007669"/>
    <property type="project" value="UniProtKB-KW"/>
</dbReference>
<comment type="similarity">
    <text evidence="1 4">Belongs to the DegT/DnrJ/EryC1 family.</text>
</comment>
<dbReference type="SUPFAM" id="SSF53383">
    <property type="entry name" value="PLP-dependent transferases"/>
    <property type="match status" value="1"/>
</dbReference>
<dbReference type="KEGG" id="gbm:Gbem_3734"/>
<dbReference type="PANTHER" id="PTHR30244">
    <property type="entry name" value="TRANSAMINASE"/>
    <property type="match status" value="1"/>
</dbReference>
<name>B5EDU8_CITBB</name>
<protein>
    <submittedName>
        <fullName evidence="5">Aminotransferase, AHBA_syn family</fullName>
    </submittedName>
</protein>
<dbReference type="STRING" id="404380.Gbem_3734"/>
<dbReference type="RefSeq" id="WP_012532163.1">
    <property type="nucleotide sequence ID" value="NC_011146.1"/>
</dbReference>
<keyword evidence="5" id="KW-0032">Aminotransferase</keyword>
<dbReference type="Pfam" id="PF01041">
    <property type="entry name" value="DegT_DnrJ_EryC1"/>
    <property type="match status" value="1"/>
</dbReference>
<dbReference type="PANTHER" id="PTHR30244:SF34">
    <property type="entry name" value="DTDP-4-AMINO-4,6-DIDEOXYGALACTOSE TRANSAMINASE"/>
    <property type="match status" value="1"/>
</dbReference>
<sequence length="413" mass="45873">MEKVRTAPFPPYNPIGEEEARAAYSVVAKGMLSDYIARPGEKFLGGSKVQELERRWAEHHAVKHAVSFNTATSALVAAMGASGVLPGDEVVVMPYSMCISATAPLFYDAVPVFADIEEEFFCMDPASVAAKITPRTRAILTVDLFGQSAEMTALNEIARKHDLKVICDSSHAPGCGYNGGFAGTFGDIGVYSLNQHKIIHCGEGGIAVTNDDDLALRLQLIRNHAEAVVNEMGYRNLTNMLGGNYRLPEVEAAIAIEQLKKLPLLLRQRIELADYLTERLSKLDYLTPPKVREGSEHVYYLYPIRFHEEAAGISRAEFVQRINELGIPLYRFAAGYIKPLYLEPIFAERERFKNGFPYNLLPEGERPDYGKGLCPVTERMHEKELIVTAYNYPPLTRSDMDDIVSAFGKAACR</sequence>
<dbReference type="HOGENOM" id="CLU_033332_7_1_7"/>
<dbReference type="PIRSF" id="PIRSF000390">
    <property type="entry name" value="PLP_StrS"/>
    <property type="match status" value="1"/>
</dbReference>
<dbReference type="InterPro" id="IPR015421">
    <property type="entry name" value="PyrdxlP-dep_Trfase_major"/>
</dbReference>
<feature type="active site" description="Proton acceptor" evidence="2">
    <location>
        <position position="197"/>
    </location>
</feature>
<evidence type="ECO:0000256" key="3">
    <source>
        <dbReference type="PIRSR" id="PIRSR000390-2"/>
    </source>
</evidence>
<dbReference type="InterPro" id="IPR015424">
    <property type="entry name" value="PyrdxlP-dep_Trfase"/>
</dbReference>
<dbReference type="Gene3D" id="3.40.640.10">
    <property type="entry name" value="Type I PLP-dependent aspartate aminotransferase-like (Major domain)"/>
    <property type="match status" value="1"/>
</dbReference>
<dbReference type="GO" id="GO:0030170">
    <property type="term" value="F:pyridoxal phosphate binding"/>
    <property type="evidence" value="ECO:0007669"/>
    <property type="project" value="TreeGrafter"/>
</dbReference>
<dbReference type="Proteomes" id="UP000008825">
    <property type="component" value="Chromosome"/>
</dbReference>